<evidence type="ECO:0000256" key="1">
    <source>
        <dbReference type="SAM" id="Phobius"/>
    </source>
</evidence>
<keyword evidence="3" id="KW-1185">Reference proteome</keyword>
<feature type="transmembrane region" description="Helical" evidence="1">
    <location>
        <begin position="6"/>
        <end position="22"/>
    </location>
</feature>
<dbReference type="EMBL" id="FNIZ01000037">
    <property type="protein sequence ID" value="SDP78512.1"/>
    <property type="molecule type" value="Genomic_DNA"/>
</dbReference>
<dbReference type="AlphaFoldDB" id="A0A1H0VIV3"/>
<evidence type="ECO:0000313" key="2">
    <source>
        <dbReference type="EMBL" id="SDP78512.1"/>
    </source>
</evidence>
<keyword evidence="1" id="KW-1133">Transmembrane helix</keyword>
<organism evidence="2 3">
    <name type="scientific">Halobacillus aidingensis</name>
    <dbReference type="NCBI Taxonomy" id="240303"/>
    <lineage>
        <taxon>Bacteria</taxon>
        <taxon>Bacillati</taxon>
        <taxon>Bacillota</taxon>
        <taxon>Bacilli</taxon>
        <taxon>Bacillales</taxon>
        <taxon>Bacillaceae</taxon>
        <taxon>Halobacillus</taxon>
    </lineage>
</organism>
<gene>
    <name evidence="2" type="ORF">SAMN05421677_1378</name>
</gene>
<dbReference type="OrthoDB" id="2608210at2"/>
<sequence>MGKKLIIFGGLIIVVFCTYIYVDQRYFFNPIAFTQDDITPYHWSEYERPVTITYYDLETERKAYKLEQEKAVRRFLEEMKNSPPMQESSATSDVEGALKLTCEGNTLLEVYFYQGYWKILRESGTMYEMTKDLKGLIETL</sequence>
<dbReference type="Proteomes" id="UP000198860">
    <property type="component" value="Unassembled WGS sequence"/>
</dbReference>
<proteinExistence type="predicted"/>
<reference evidence="3" key="1">
    <citation type="submission" date="2016-10" db="EMBL/GenBank/DDBJ databases">
        <authorList>
            <person name="Varghese N."/>
            <person name="Submissions S."/>
        </authorList>
    </citation>
    <scope>NUCLEOTIDE SEQUENCE [LARGE SCALE GENOMIC DNA]</scope>
    <source>
        <strain evidence="3">CGMCC 1.3703</strain>
    </source>
</reference>
<accession>A0A1H0VIV3</accession>
<evidence type="ECO:0000313" key="3">
    <source>
        <dbReference type="Proteomes" id="UP000198860"/>
    </source>
</evidence>
<name>A0A1H0VIV3_HALAD</name>
<dbReference type="RefSeq" id="WP_089654907.1">
    <property type="nucleotide sequence ID" value="NZ_FNIZ01000037.1"/>
</dbReference>
<keyword evidence="1" id="KW-0812">Transmembrane</keyword>
<keyword evidence="1" id="KW-0472">Membrane</keyword>
<protein>
    <submittedName>
        <fullName evidence="2">Uncharacterized protein</fullName>
    </submittedName>
</protein>